<evidence type="ECO:0000256" key="3">
    <source>
        <dbReference type="HAMAP-Rule" id="MF_03014"/>
    </source>
</evidence>
<feature type="compositionally biased region" description="Low complexity" evidence="4">
    <location>
        <begin position="168"/>
        <end position="183"/>
    </location>
</feature>
<evidence type="ECO:0000256" key="1">
    <source>
        <dbReference type="ARBA" id="ARBA00022801"/>
    </source>
</evidence>
<feature type="region of interest" description="Disordered" evidence="4">
    <location>
        <begin position="142"/>
        <end position="183"/>
    </location>
</feature>
<protein>
    <recommendedName>
        <fullName evidence="3">Kynurenine formamidase</fullName>
        <shortName evidence="3">KFA</shortName>
        <shortName evidence="3">KFase</shortName>
        <ecNumber evidence="3">3.5.1.9</ecNumber>
    </recommendedName>
    <alternativeName>
        <fullName evidence="3">Arylformamidase</fullName>
    </alternativeName>
    <alternativeName>
        <fullName evidence="3">N-formylkynurenine formamidase</fullName>
        <shortName evidence="3">FKF</shortName>
    </alternativeName>
</protein>
<sequence length="569" mass="60362">MIGFAPVRSSLRCAPPSSILLLSPPLRLLNLQVSRCVQFLIKPSTNRTQSSVDPFPQTSLLAQTNSLGVVTGQFPVVTQQPTQPAVVTQQPNQPAVVTSQPVPADIPAVGPGVHTLTLPGTGSMFNQTRTVVVSANNSTTVQVQTSTPVASASGASGSGASGSGASGSGARTSGSQSAGASGAQSSQGAAANVKVAAGGLVGFGAFVAAILLRNHPLLSLRYLLSLPIPHCIPSHFVVSIDKPRLMHPTKRSPHLASLPCPRTMTTDTYPRHAPSIPYTDPPSPLQTLDIWLPRPLEESDPAQSLWVIYIHGGAWRDPLQTSSCANPTVAHLRPTPSIAGIASLNYRLSPYASHPTCPSTPSNRARNVAHPTHINDIASGILHLQREHGLTRWIGVGHSCGATMLCQYVSQLCASGDVRGPEALLLSAGIYNLPLFLRNHAPPACSEQRAAVYADIVCGAFGRDPLVYRGVSPVAGRYGTENWPHGKLVVLAHSYDDELVERAQRDVMCVALVREGWSIVMEDGNEEADVGSRGRVLEVRDIKGTHDFIWEDGEQGARLIQEVADRLTQ</sequence>
<feature type="compositionally biased region" description="Gly residues" evidence="4">
    <location>
        <begin position="156"/>
        <end position="167"/>
    </location>
</feature>
<evidence type="ECO:0000313" key="6">
    <source>
        <dbReference type="Proteomes" id="UP000800096"/>
    </source>
</evidence>
<dbReference type="GO" id="GO:0034354">
    <property type="term" value="P:'de novo' NAD+ biosynthetic process from L-tryptophan"/>
    <property type="evidence" value="ECO:0007669"/>
    <property type="project" value="UniProtKB-UniRule"/>
</dbReference>
<name>A0A6A5QL48_AMPQU</name>
<dbReference type="Proteomes" id="UP000800096">
    <property type="component" value="Unassembled WGS sequence"/>
</dbReference>
<evidence type="ECO:0000313" key="5">
    <source>
        <dbReference type="EMBL" id="KAF1915184.1"/>
    </source>
</evidence>
<proteinExistence type="inferred from homology"/>
<dbReference type="GO" id="GO:0004061">
    <property type="term" value="F:arylformamidase activity"/>
    <property type="evidence" value="ECO:0007669"/>
    <property type="project" value="UniProtKB-UniRule"/>
</dbReference>
<feature type="active site" evidence="3">
    <location>
        <position position="546"/>
    </location>
</feature>
<comment type="similarity">
    <text evidence="3">Belongs to the kynurenine formamidase family.</text>
</comment>
<dbReference type="InterPro" id="IPR027519">
    <property type="entry name" value="KFase_ver/fungi-typ"/>
</dbReference>
<dbReference type="HAMAP" id="MF_03014">
    <property type="entry name" value="KFase"/>
    <property type="match status" value="1"/>
</dbReference>
<dbReference type="EMBL" id="ML979136">
    <property type="protein sequence ID" value="KAF1915184.1"/>
    <property type="molecule type" value="Genomic_DNA"/>
</dbReference>
<keyword evidence="6" id="KW-1185">Reference proteome</keyword>
<comment type="function">
    <text evidence="3">Catalyzes the hydrolysis of N-formyl-L-kynurenine to L-kynurenine, the second step in the kynurenine pathway of tryptophan degradation. Kynurenine may be further oxidized to nicotinic acid, NAD(H) and NADP(H). Required for elimination of toxic metabolites.</text>
</comment>
<comment type="domain">
    <text evidence="3">The main chain amide nitrogen atoms of the second glycine and its adjacent residue in the HGGXW motif define the oxyanion hole, and stabilize the oxyanion that forms during the nucleophilic attack by the catalytic serine during substrate cleavage.</text>
</comment>
<dbReference type="PANTHER" id="PTHR48081:SF33">
    <property type="entry name" value="KYNURENINE FORMAMIDASE"/>
    <property type="match status" value="1"/>
</dbReference>
<comment type="pathway">
    <text evidence="3">Amino-acid degradation; L-tryptophan degradation via kynurenine pathway; L-kynurenine from L-tryptophan: step 2/2.</text>
</comment>
<keyword evidence="2 3" id="KW-0823">Tryptophan catabolism</keyword>
<dbReference type="UniPathway" id="UPA00333">
    <property type="reaction ID" value="UER00454"/>
</dbReference>
<evidence type="ECO:0000256" key="2">
    <source>
        <dbReference type="ARBA" id="ARBA00023079"/>
    </source>
</evidence>
<feature type="compositionally biased region" description="Low complexity" evidence="4">
    <location>
        <begin position="142"/>
        <end position="155"/>
    </location>
</feature>
<organism evidence="5 6">
    <name type="scientific">Ampelomyces quisqualis</name>
    <name type="common">Powdery mildew agent</name>
    <dbReference type="NCBI Taxonomy" id="50730"/>
    <lineage>
        <taxon>Eukaryota</taxon>
        <taxon>Fungi</taxon>
        <taxon>Dikarya</taxon>
        <taxon>Ascomycota</taxon>
        <taxon>Pezizomycotina</taxon>
        <taxon>Dothideomycetes</taxon>
        <taxon>Pleosporomycetidae</taxon>
        <taxon>Pleosporales</taxon>
        <taxon>Pleosporineae</taxon>
        <taxon>Phaeosphaeriaceae</taxon>
        <taxon>Ampelomyces</taxon>
    </lineage>
</organism>
<accession>A0A6A5QL48</accession>
<dbReference type="PANTHER" id="PTHR48081">
    <property type="entry name" value="AB HYDROLASE SUPERFAMILY PROTEIN C4A8.06C"/>
    <property type="match status" value="1"/>
</dbReference>
<reference evidence="5" key="1">
    <citation type="journal article" date="2020" name="Stud. Mycol.">
        <title>101 Dothideomycetes genomes: a test case for predicting lifestyles and emergence of pathogens.</title>
        <authorList>
            <person name="Haridas S."/>
            <person name="Albert R."/>
            <person name="Binder M."/>
            <person name="Bloem J."/>
            <person name="Labutti K."/>
            <person name="Salamov A."/>
            <person name="Andreopoulos B."/>
            <person name="Baker S."/>
            <person name="Barry K."/>
            <person name="Bills G."/>
            <person name="Bluhm B."/>
            <person name="Cannon C."/>
            <person name="Castanera R."/>
            <person name="Culley D."/>
            <person name="Daum C."/>
            <person name="Ezra D."/>
            <person name="Gonzalez J."/>
            <person name="Henrissat B."/>
            <person name="Kuo A."/>
            <person name="Liang C."/>
            <person name="Lipzen A."/>
            <person name="Lutzoni F."/>
            <person name="Magnuson J."/>
            <person name="Mondo S."/>
            <person name="Nolan M."/>
            <person name="Ohm R."/>
            <person name="Pangilinan J."/>
            <person name="Park H.-J."/>
            <person name="Ramirez L."/>
            <person name="Alfaro M."/>
            <person name="Sun H."/>
            <person name="Tritt A."/>
            <person name="Yoshinaga Y."/>
            <person name="Zwiers L.-H."/>
            <person name="Turgeon B."/>
            <person name="Goodwin S."/>
            <person name="Spatafora J."/>
            <person name="Crous P."/>
            <person name="Grigoriev I."/>
        </authorList>
    </citation>
    <scope>NUCLEOTIDE SEQUENCE</scope>
    <source>
        <strain evidence="5">HMLAC05119</strain>
    </source>
</reference>
<dbReference type="AlphaFoldDB" id="A0A6A5QL48"/>
<dbReference type="GO" id="GO:0019441">
    <property type="term" value="P:L-tryptophan catabolic process to kynurenine"/>
    <property type="evidence" value="ECO:0007669"/>
    <property type="project" value="UniProtKB-UniRule"/>
</dbReference>
<dbReference type="EC" id="3.5.1.9" evidence="3"/>
<dbReference type="Gene3D" id="3.40.50.1820">
    <property type="entry name" value="alpha/beta hydrolase"/>
    <property type="match status" value="1"/>
</dbReference>
<feature type="short sequence motif" description="HGGXW" evidence="3">
    <location>
        <begin position="311"/>
        <end position="315"/>
    </location>
</feature>
<dbReference type="InterPro" id="IPR050300">
    <property type="entry name" value="GDXG_lipolytic_enzyme"/>
</dbReference>
<feature type="active site" description="Nucleophile" evidence="3">
    <location>
        <position position="399"/>
    </location>
</feature>
<gene>
    <name evidence="5" type="ORF">BDU57DRAFT_595782</name>
</gene>
<dbReference type="InterPro" id="IPR029058">
    <property type="entry name" value="AB_hydrolase_fold"/>
</dbReference>
<keyword evidence="1 3" id="KW-0378">Hydrolase</keyword>
<comment type="subunit">
    <text evidence="3">Homodimer.</text>
</comment>
<evidence type="ECO:0000256" key="4">
    <source>
        <dbReference type="SAM" id="MobiDB-lite"/>
    </source>
</evidence>
<feature type="active site" evidence="3">
    <location>
        <position position="497"/>
    </location>
</feature>
<dbReference type="OrthoDB" id="420264at2759"/>
<comment type="catalytic activity">
    <reaction evidence="3">
        <text>N-formyl-L-kynurenine + H2O = L-kynurenine + formate + H(+)</text>
        <dbReference type="Rhea" id="RHEA:13009"/>
        <dbReference type="ChEBI" id="CHEBI:15377"/>
        <dbReference type="ChEBI" id="CHEBI:15378"/>
        <dbReference type="ChEBI" id="CHEBI:15740"/>
        <dbReference type="ChEBI" id="CHEBI:57959"/>
        <dbReference type="ChEBI" id="CHEBI:58629"/>
        <dbReference type="EC" id="3.5.1.9"/>
    </reaction>
</comment>
<dbReference type="SUPFAM" id="SSF53474">
    <property type="entry name" value="alpha/beta-Hydrolases"/>
    <property type="match status" value="1"/>
</dbReference>